<keyword evidence="3" id="KW-1185">Reference proteome</keyword>
<accession>A0A017HSI9</accession>
<dbReference type="RefSeq" id="WP_037277874.1">
    <property type="nucleotide sequence ID" value="NZ_KK088543.1"/>
</dbReference>
<dbReference type="OrthoDB" id="288554at2"/>
<dbReference type="AlphaFoldDB" id="A0A017HSI9"/>
<evidence type="ECO:0000313" key="3">
    <source>
        <dbReference type="Proteomes" id="UP000019666"/>
    </source>
</evidence>
<feature type="domain" description="DUF6881" evidence="1">
    <location>
        <begin position="2"/>
        <end position="86"/>
    </location>
</feature>
<gene>
    <name evidence="2" type="ORF">Rumeso_01058</name>
</gene>
<evidence type="ECO:0000313" key="2">
    <source>
        <dbReference type="EMBL" id="EYD77351.1"/>
    </source>
</evidence>
<dbReference type="InterPro" id="IPR049248">
    <property type="entry name" value="DUF6881"/>
</dbReference>
<comment type="caution">
    <text evidence="2">The sequence shown here is derived from an EMBL/GenBank/DDBJ whole genome shotgun (WGS) entry which is preliminary data.</text>
</comment>
<dbReference type="Pfam" id="PF21812">
    <property type="entry name" value="DUF6881"/>
    <property type="match status" value="1"/>
</dbReference>
<evidence type="ECO:0000259" key="1">
    <source>
        <dbReference type="Pfam" id="PF21812"/>
    </source>
</evidence>
<dbReference type="STRING" id="442562.Rumeso_01058"/>
<sequence length="89" mass="10533">MKYYHAAWTHDLPDEPVWMAYEVSEDGNVTRMVEHFAVGWTDYRMATREECENLIDQPFDPAAFDEEAMTLREITPDWFAGLWRKQDAS</sequence>
<name>A0A017HSI9_9RHOB</name>
<reference evidence="2 3" key="1">
    <citation type="submission" date="2013-02" db="EMBL/GenBank/DDBJ databases">
        <authorList>
            <person name="Fiebig A."/>
            <person name="Goeker M."/>
            <person name="Klenk H.-P.P."/>
        </authorList>
    </citation>
    <scope>NUCLEOTIDE SEQUENCE [LARGE SCALE GENOMIC DNA]</scope>
    <source>
        <strain evidence="2 3">DSM 19309</strain>
    </source>
</reference>
<proteinExistence type="predicted"/>
<dbReference type="EMBL" id="AOSK01000030">
    <property type="protein sequence ID" value="EYD77351.1"/>
    <property type="molecule type" value="Genomic_DNA"/>
</dbReference>
<protein>
    <recommendedName>
        <fullName evidence="1">DUF6881 domain-containing protein</fullName>
    </recommendedName>
</protein>
<organism evidence="2 3">
    <name type="scientific">Rubellimicrobium mesophilum DSM 19309</name>
    <dbReference type="NCBI Taxonomy" id="442562"/>
    <lineage>
        <taxon>Bacteria</taxon>
        <taxon>Pseudomonadati</taxon>
        <taxon>Pseudomonadota</taxon>
        <taxon>Alphaproteobacteria</taxon>
        <taxon>Rhodobacterales</taxon>
        <taxon>Roseobacteraceae</taxon>
        <taxon>Rubellimicrobium</taxon>
    </lineage>
</organism>
<dbReference type="Proteomes" id="UP000019666">
    <property type="component" value="Unassembled WGS sequence"/>
</dbReference>
<dbReference type="HOGENOM" id="CLU_2452752_0_0_5"/>